<gene>
    <name evidence="8" type="ORF">FOZ63_005139</name>
</gene>
<feature type="domain" description="TLC" evidence="7">
    <location>
        <begin position="148"/>
        <end position="336"/>
    </location>
</feature>
<keyword evidence="9" id="KW-1185">Reference proteome</keyword>
<dbReference type="InterPro" id="IPR006634">
    <property type="entry name" value="TLC-dom"/>
</dbReference>
<evidence type="ECO:0000313" key="9">
    <source>
        <dbReference type="Proteomes" id="UP000553632"/>
    </source>
</evidence>
<dbReference type="InterPro" id="IPR035427">
    <property type="entry name" value="Tim10-like_dom_sf"/>
</dbReference>
<reference evidence="8 9" key="1">
    <citation type="submission" date="2020-04" db="EMBL/GenBank/DDBJ databases">
        <title>Perkinsus olseni comparative genomics.</title>
        <authorList>
            <person name="Bogema D.R."/>
        </authorList>
    </citation>
    <scope>NUCLEOTIDE SEQUENCE [LARGE SCALE GENOMIC DNA]</scope>
    <source>
        <strain evidence="8 9">ATCC PRA-207</strain>
    </source>
</reference>
<comment type="caution">
    <text evidence="8">The sequence shown here is derived from an EMBL/GenBank/DDBJ whole genome shotgun (WGS) entry which is preliminary data.</text>
</comment>
<evidence type="ECO:0000256" key="6">
    <source>
        <dbReference type="SAM" id="Phobius"/>
    </source>
</evidence>
<accession>A0A7J6QYY7</accession>
<evidence type="ECO:0000313" key="8">
    <source>
        <dbReference type="EMBL" id="KAF4713517.1"/>
    </source>
</evidence>
<keyword evidence="4 6" id="KW-0472">Membrane</keyword>
<comment type="subcellular location">
    <subcellularLocation>
        <location evidence="1">Membrane</location>
        <topology evidence="1">Multi-pass membrane protein</topology>
    </subcellularLocation>
</comment>
<dbReference type="Proteomes" id="UP000553632">
    <property type="component" value="Unassembled WGS sequence"/>
</dbReference>
<protein>
    <recommendedName>
        <fullName evidence="7">TLC domain-containing protein</fullName>
    </recommendedName>
</protein>
<feature type="non-terminal residue" evidence="8">
    <location>
        <position position="369"/>
    </location>
</feature>
<dbReference type="SUPFAM" id="SSF144122">
    <property type="entry name" value="Tim10-like"/>
    <property type="match status" value="1"/>
</dbReference>
<feature type="region of interest" description="Disordered" evidence="5">
    <location>
        <begin position="38"/>
        <end position="62"/>
    </location>
</feature>
<proteinExistence type="predicted"/>
<evidence type="ECO:0000256" key="3">
    <source>
        <dbReference type="ARBA" id="ARBA00022989"/>
    </source>
</evidence>
<dbReference type="AlphaFoldDB" id="A0A7J6QYY7"/>
<evidence type="ECO:0000256" key="2">
    <source>
        <dbReference type="ARBA" id="ARBA00022692"/>
    </source>
</evidence>
<keyword evidence="3 6" id="KW-1133">Transmembrane helix</keyword>
<dbReference type="EMBL" id="JABANO010029444">
    <property type="protein sequence ID" value="KAF4713517.1"/>
    <property type="molecule type" value="Genomic_DNA"/>
</dbReference>
<dbReference type="SMART" id="SM00724">
    <property type="entry name" value="TLC"/>
    <property type="match status" value="1"/>
</dbReference>
<keyword evidence="2 6" id="KW-0812">Transmembrane</keyword>
<organism evidence="8 9">
    <name type="scientific">Perkinsus olseni</name>
    <name type="common">Perkinsus atlanticus</name>
    <dbReference type="NCBI Taxonomy" id="32597"/>
    <lineage>
        <taxon>Eukaryota</taxon>
        <taxon>Sar</taxon>
        <taxon>Alveolata</taxon>
        <taxon>Perkinsozoa</taxon>
        <taxon>Perkinsea</taxon>
        <taxon>Perkinsida</taxon>
        <taxon>Perkinsidae</taxon>
        <taxon>Perkinsus</taxon>
    </lineage>
</organism>
<evidence type="ECO:0000259" key="7">
    <source>
        <dbReference type="SMART" id="SM00724"/>
    </source>
</evidence>
<feature type="transmembrane region" description="Helical" evidence="6">
    <location>
        <begin position="307"/>
        <end position="326"/>
    </location>
</feature>
<feature type="transmembrane region" description="Helical" evidence="6">
    <location>
        <begin position="267"/>
        <end position="287"/>
    </location>
</feature>
<name>A0A7J6QYY7_PEROL</name>
<dbReference type="InterPro" id="IPR004217">
    <property type="entry name" value="Tim10-like"/>
</dbReference>
<dbReference type="GO" id="GO:0016020">
    <property type="term" value="C:membrane"/>
    <property type="evidence" value="ECO:0007669"/>
    <property type="project" value="UniProtKB-SubCell"/>
</dbReference>
<feature type="non-terminal residue" evidence="8">
    <location>
        <position position="1"/>
    </location>
</feature>
<sequence length="369" mass="41344">TPGKSLSNSEQTCLWRCAQNMMETNVFMQKRLVQQAKHQRGLSTVDTGASRAREDEEESAEEVGPTFSVIAWNDRGSCKRLGSAFPVPFQSACPQLSIFGLPLPLMEPSSSFSPPMSVLNRPSSVLIPFSIFATVFILNMYRTGGCLVKSCEYTSMFHHTISIVAALACMAAEWNELSTRAVYGSNTGFPWASLLQHINIGYFLYDFLHSLAWEHHFIIHHTVALTGLFASEYMNSFALANAVNTLIAESGSIIYNYYNAHKSLNHYVIFVAVYGVSRLIFLVWSLLVLHQVWRPFEGAVYPFWAPYAITSLQLSLLVVNLVFLFTHMRKLNRKLRERRQEAARKAAGEGEVTTAVLRRRSVVAIDAAA</sequence>
<dbReference type="Pfam" id="PF02953">
    <property type="entry name" value="zf-Tim10_DDP"/>
    <property type="match status" value="1"/>
</dbReference>
<dbReference type="Gene3D" id="1.10.287.810">
    <property type="entry name" value="Mitochondrial import inner membrane translocase subunit tim13 like domains"/>
    <property type="match status" value="1"/>
</dbReference>
<evidence type="ECO:0000256" key="1">
    <source>
        <dbReference type="ARBA" id="ARBA00004141"/>
    </source>
</evidence>
<evidence type="ECO:0000256" key="4">
    <source>
        <dbReference type="ARBA" id="ARBA00023136"/>
    </source>
</evidence>
<evidence type="ECO:0000256" key="5">
    <source>
        <dbReference type="SAM" id="MobiDB-lite"/>
    </source>
</evidence>